<sequence length="355" mass="39177">MRDDLSDLVDIPRLTEWLDAHIPQLGNGPLTVRKIHGGTSNVILSLERGGEMMVLRRPPVVAPPGSEKSVMREARVLTALNGTPVPHPICRGSCADTGVIGAPFYVMDKVDGWAATIIDEHIYHKAPFDQPPYEYGVAYAMVDGLVALANVDYKGVGLEGFGKPDNYLERQVDRWEGQLLSYKALYNYPGRDLPGYTLTRDWLRANIPSTFQAGIIHGDVGTPNALFADGPPCRLNALIDWELSTIGDPLLDLASFTNAMRDESAPDLLPTKRLYNSENWPTRQEMARYYAAGTGRDMADFDYYAILAMFKGGCILEYKVAQSQAGILSKETGTFFSRLVLESFANAADLIRRIG</sequence>
<dbReference type="PATRIC" id="fig|1420583.3.peg.3824"/>
<keyword evidence="3" id="KW-1185">Reference proteome</keyword>
<proteinExistence type="predicted"/>
<feature type="domain" description="Aminoglycoside phosphotransferase" evidence="1">
    <location>
        <begin position="31"/>
        <end position="283"/>
    </location>
</feature>
<dbReference type="PANTHER" id="PTHR47829:SF1">
    <property type="entry name" value="HAD FAMILY PHOSPHATASE"/>
    <property type="match status" value="1"/>
</dbReference>
<dbReference type="CDD" id="cd05154">
    <property type="entry name" value="ACAD10_11_N-like"/>
    <property type="match status" value="1"/>
</dbReference>
<keyword evidence="2" id="KW-0808">Transferase</keyword>
<accession>A0A0J7XNQ3</accession>
<name>A0A0J7XNQ3_9SPHN</name>
<dbReference type="AlphaFoldDB" id="A0A0J7XNQ3"/>
<dbReference type="RefSeq" id="WP_066608390.1">
    <property type="nucleotide sequence ID" value="NZ_KQ130436.1"/>
</dbReference>
<dbReference type="Proteomes" id="UP000052232">
    <property type="component" value="Unassembled WGS sequence"/>
</dbReference>
<dbReference type="SUPFAM" id="SSF56112">
    <property type="entry name" value="Protein kinase-like (PK-like)"/>
    <property type="match status" value="1"/>
</dbReference>
<dbReference type="InterPro" id="IPR041726">
    <property type="entry name" value="ACAD10_11_N"/>
</dbReference>
<evidence type="ECO:0000259" key="1">
    <source>
        <dbReference type="Pfam" id="PF01636"/>
    </source>
</evidence>
<dbReference type="InterPro" id="IPR052898">
    <property type="entry name" value="ACAD10-like"/>
</dbReference>
<dbReference type="PANTHER" id="PTHR47829">
    <property type="entry name" value="HYDROLASE, PUTATIVE (AFU_ORTHOLOGUE AFUA_1G12880)-RELATED"/>
    <property type="match status" value="1"/>
</dbReference>
<dbReference type="InterPro" id="IPR002575">
    <property type="entry name" value="Aminoglycoside_PTrfase"/>
</dbReference>
<reference evidence="2 3" key="1">
    <citation type="journal article" date="2015" name="G3 (Bethesda)">
        <title>Insights into Ongoing Evolution of the Hexachlorocyclohexane Catabolic Pathway from Comparative Genomics of Ten Sphingomonadaceae Strains.</title>
        <authorList>
            <person name="Pearce S.L."/>
            <person name="Oakeshott J.G."/>
            <person name="Pandey G."/>
        </authorList>
    </citation>
    <scope>NUCLEOTIDE SEQUENCE [LARGE SCALE GENOMIC DNA]</scope>
    <source>
        <strain evidence="2 3">LL01</strain>
    </source>
</reference>
<protein>
    <submittedName>
        <fullName evidence="2">Aminoglycoside phosphotransferase</fullName>
    </submittedName>
</protein>
<dbReference type="Gene3D" id="3.90.1200.10">
    <property type="match status" value="1"/>
</dbReference>
<dbReference type="Gene3D" id="3.30.200.20">
    <property type="entry name" value="Phosphorylase Kinase, domain 1"/>
    <property type="match status" value="1"/>
</dbReference>
<dbReference type="Pfam" id="PF01636">
    <property type="entry name" value="APH"/>
    <property type="match status" value="1"/>
</dbReference>
<dbReference type="GO" id="GO:0016740">
    <property type="term" value="F:transferase activity"/>
    <property type="evidence" value="ECO:0007669"/>
    <property type="project" value="UniProtKB-KW"/>
</dbReference>
<comment type="caution">
    <text evidence="2">The sequence shown here is derived from an EMBL/GenBank/DDBJ whole genome shotgun (WGS) entry which is preliminary data.</text>
</comment>
<organism evidence="2 3">
    <name type="scientific">Sphingobium cupriresistens LL01</name>
    <dbReference type="NCBI Taxonomy" id="1420583"/>
    <lineage>
        <taxon>Bacteria</taxon>
        <taxon>Pseudomonadati</taxon>
        <taxon>Pseudomonadota</taxon>
        <taxon>Alphaproteobacteria</taxon>
        <taxon>Sphingomonadales</taxon>
        <taxon>Sphingomonadaceae</taxon>
        <taxon>Sphingobium</taxon>
    </lineage>
</organism>
<dbReference type="STRING" id="1420583.V473_20075"/>
<dbReference type="EMBL" id="JACT01000005">
    <property type="protein sequence ID" value="KMS53264.1"/>
    <property type="molecule type" value="Genomic_DNA"/>
</dbReference>
<dbReference type="InterPro" id="IPR011009">
    <property type="entry name" value="Kinase-like_dom_sf"/>
</dbReference>
<evidence type="ECO:0000313" key="2">
    <source>
        <dbReference type="EMBL" id="KMS53264.1"/>
    </source>
</evidence>
<evidence type="ECO:0000313" key="3">
    <source>
        <dbReference type="Proteomes" id="UP000052232"/>
    </source>
</evidence>
<gene>
    <name evidence="2" type="ORF">V473_20075</name>
</gene>